<evidence type="ECO:0000259" key="11">
    <source>
        <dbReference type="PROSITE" id="PS50045"/>
    </source>
</evidence>
<dbReference type="SUPFAM" id="SSF52172">
    <property type="entry name" value="CheY-like"/>
    <property type="match status" value="1"/>
</dbReference>
<dbReference type="InterPro" id="IPR025662">
    <property type="entry name" value="Sigma_54_int_dom_ATP-bd_1"/>
</dbReference>
<dbReference type="SMART" id="SM00382">
    <property type="entry name" value="AAA"/>
    <property type="match status" value="1"/>
</dbReference>
<evidence type="ECO:0000256" key="4">
    <source>
        <dbReference type="ARBA" id="ARBA00023012"/>
    </source>
</evidence>
<dbReference type="PROSITE" id="PS50110">
    <property type="entry name" value="RESPONSE_REGULATORY"/>
    <property type="match status" value="1"/>
</dbReference>
<dbReference type="InterPro" id="IPR009057">
    <property type="entry name" value="Homeodomain-like_sf"/>
</dbReference>
<evidence type="ECO:0000259" key="12">
    <source>
        <dbReference type="PROSITE" id="PS50110"/>
    </source>
</evidence>
<dbReference type="CDD" id="cd17536">
    <property type="entry name" value="REC_YesN-like"/>
    <property type="match status" value="1"/>
</dbReference>
<dbReference type="InterPro" id="IPR001789">
    <property type="entry name" value="Sig_transdc_resp-reg_receiver"/>
</dbReference>
<dbReference type="GO" id="GO:0006355">
    <property type="term" value="P:regulation of DNA-templated transcription"/>
    <property type="evidence" value="ECO:0007669"/>
    <property type="project" value="InterPro"/>
</dbReference>
<dbReference type="PROSITE" id="PS00675">
    <property type="entry name" value="SIGMA54_INTERACT_1"/>
    <property type="match status" value="1"/>
</dbReference>
<evidence type="ECO:0000256" key="8">
    <source>
        <dbReference type="ARBA" id="ARBA00029881"/>
    </source>
</evidence>
<dbReference type="InterPro" id="IPR003593">
    <property type="entry name" value="AAA+_ATPase"/>
</dbReference>
<evidence type="ECO:0000256" key="3">
    <source>
        <dbReference type="ARBA" id="ARBA00022840"/>
    </source>
</evidence>
<keyword evidence="14" id="KW-1185">Reference proteome</keyword>
<dbReference type="HOGENOM" id="CLU_000445_0_6_7"/>
<feature type="domain" description="Sigma-54 factor interaction" evidence="11">
    <location>
        <begin position="145"/>
        <end position="374"/>
    </location>
</feature>
<dbReference type="PANTHER" id="PTHR32071">
    <property type="entry name" value="TRANSCRIPTIONAL REGULATORY PROTEIN"/>
    <property type="match status" value="1"/>
</dbReference>
<evidence type="ECO:0000313" key="13">
    <source>
        <dbReference type="EMBL" id="AJE02605.1"/>
    </source>
</evidence>
<evidence type="ECO:0000256" key="10">
    <source>
        <dbReference type="PROSITE-ProRule" id="PRU00169"/>
    </source>
</evidence>
<dbReference type="InterPro" id="IPR058031">
    <property type="entry name" value="AAA_lid_NorR"/>
</dbReference>
<organism evidence="13 14">
    <name type="scientific">Geobacter pickeringii</name>
    <dbReference type="NCBI Taxonomy" id="345632"/>
    <lineage>
        <taxon>Bacteria</taxon>
        <taxon>Pseudomonadati</taxon>
        <taxon>Thermodesulfobacteriota</taxon>
        <taxon>Desulfuromonadia</taxon>
        <taxon>Geobacterales</taxon>
        <taxon>Geobacteraceae</taxon>
        <taxon>Geobacter</taxon>
    </lineage>
</organism>
<evidence type="ECO:0000256" key="7">
    <source>
        <dbReference type="ARBA" id="ARBA00023231"/>
    </source>
</evidence>
<dbReference type="SUPFAM" id="SSF46689">
    <property type="entry name" value="Homeodomain-like"/>
    <property type="match status" value="1"/>
</dbReference>
<evidence type="ECO:0000256" key="1">
    <source>
        <dbReference type="ARBA" id="ARBA00019059"/>
    </source>
</evidence>
<keyword evidence="4" id="KW-0902">Two-component regulatory system</keyword>
<dbReference type="Gene3D" id="1.10.10.60">
    <property type="entry name" value="Homeodomain-like"/>
    <property type="match status" value="1"/>
</dbReference>
<dbReference type="SMART" id="SM00448">
    <property type="entry name" value="REC"/>
    <property type="match status" value="1"/>
</dbReference>
<dbReference type="GO" id="GO:0005524">
    <property type="term" value="F:ATP binding"/>
    <property type="evidence" value="ECO:0007669"/>
    <property type="project" value="UniProtKB-KW"/>
</dbReference>
<proteinExistence type="predicted"/>
<keyword evidence="2" id="KW-0547">Nucleotide-binding</keyword>
<dbReference type="RefSeq" id="WP_039740632.1">
    <property type="nucleotide sequence ID" value="NZ_CP009788.1"/>
</dbReference>
<dbReference type="SUPFAM" id="SSF52540">
    <property type="entry name" value="P-loop containing nucleoside triphosphate hydrolases"/>
    <property type="match status" value="1"/>
</dbReference>
<name>A0A0B5BDJ4_9BACT</name>
<dbReference type="PROSITE" id="PS50045">
    <property type="entry name" value="SIGMA54_INTERACT_4"/>
    <property type="match status" value="1"/>
</dbReference>
<keyword evidence="3" id="KW-0067">ATP-binding</keyword>
<dbReference type="InterPro" id="IPR002078">
    <property type="entry name" value="Sigma_54_int"/>
</dbReference>
<dbReference type="STRING" id="345632.GPICK_03765"/>
<evidence type="ECO:0000256" key="9">
    <source>
        <dbReference type="ARBA" id="ARBA00031910"/>
    </source>
</evidence>
<feature type="domain" description="Response regulatory" evidence="12">
    <location>
        <begin position="8"/>
        <end position="122"/>
    </location>
</feature>
<keyword evidence="10" id="KW-0597">Phosphoprotein</keyword>
<dbReference type="CDD" id="cd00009">
    <property type="entry name" value="AAA"/>
    <property type="match status" value="1"/>
</dbReference>
<evidence type="ECO:0000256" key="5">
    <source>
        <dbReference type="ARBA" id="ARBA00023125"/>
    </source>
</evidence>
<dbReference type="Proteomes" id="UP000057609">
    <property type="component" value="Chromosome"/>
</dbReference>
<dbReference type="GO" id="GO:0003677">
    <property type="term" value="F:DNA binding"/>
    <property type="evidence" value="ECO:0007669"/>
    <property type="project" value="UniProtKB-KW"/>
</dbReference>
<feature type="modified residue" description="4-aspartylphosphate" evidence="10">
    <location>
        <position position="57"/>
    </location>
</feature>
<dbReference type="InterPro" id="IPR011006">
    <property type="entry name" value="CheY-like_superfamily"/>
</dbReference>
<dbReference type="FunFam" id="3.40.50.300:FF:000006">
    <property type="entry name" value="DNA-binding transcriptional regulator NtrC"/>
    <property type="match status" value="1"/>
</dbReference>
<dbReference type="Pfam" id="PF25601">
    <property type="entry name" value="AAA_lid_14"/>
    <property type="match status" value="1"/>
</dbReference>
<dbReference type="KEGG" id="gpi:GPICK_03765"/>
<dbReference type="Gene3D" id="3.40.50.2300">
    <property type="match status" value="1"/>
</dbReference>
<reference evidence="13 14" key="1">
    <citation type="journal article" date="2015" name="Genome Announc.">
        <title>Complete Genome of Geobacter pickeringii G13T, a Metal-Reducing Isolate from Sedimentary Kaolin Deposits.</title>
        <authorList>
            <person name="Badalamenti J.P."/>
            <person name="Bond D.R."/>
        </authorList>
    </citation>
    <scope>NUCLEOTIDE SEQUENCE [LARGE SCALE GENOMIC DNA]</scope>
    <source>
        <strain evidence="13 14">G13</strain>
    </source>
</reference>
<keyword evidence="5" id="KW-0238">DNA-binding</keyword>
<keyword evidence="6" id="KW-0010">Activator</keyword>
<dbReference type="Gene3D" id="3.40.50.300">
    <property type="entry name" value="P-loop containing nucleotide triphosphate hydrolases"/>
    <property type="match status" value="1"/>
</dbReference>
<accession>A0A0B5BDJ4</accession>
<protein>
    <recommendedName>
        <fullName evidence="1">DNA-binding transcriptional regulator NtrC</fullName>
    </recommendedName>
    <alternativeName>
        <fullName evidence="8">Nitrogen regulation protein NR(I)</fullName>
    </alternativeName>
    <alternativeName>
        <fullName evidence="9">Nitrogen regulator I</fullName>
    </alternativeName>
</protein>
<dbReference type="OrthoDB" id="324626at2"/>
<evidence type="ECO:0000313" key="14">
    <source>
        <dbReference type="Proteomes" id="UP000057609"/>
    </source>
</evidence>
<dbReference type="InterPro" id="IPR027417">
    <property type="entry name" value="P-loop_NTPase"/>
</dbReference>
<dbReference type="GO" id="GO:0000160">
    <property type="term" value="P:phosphorelay signal transduction system"/>
    <property type="evidence" value="ECO:0007669"/>
    <property type="project" value="UniProtKB-KW"/>
</dbReference>
<evidence type="ECO:0000256" key="6">
    <source>
        <dbReference type="ARBA" id="ARBA00023159"/>
    </source>
</evidence>
<sequence length="447" mass="49579">MDERGRLKVLYVEDEPDLRERIRIVLEMYFETVIASSDGKEALALFDREHPDVVVSDIKMPIMDGLELARCIRERAPETPVVLSTAFTDTAYLLQAIEFGVSAYIRKPLDCRELVAAVSRVAAPVLQRRELEEARRREQVSLELLLGESPAIQRVIQQSRRVAETDFSILIQGETGVGKSYLAALIHGLSPRRDRPFVTVTVSSLAESLVESQLFGHVKGAFTGAQGAKRGLFEEAGGGTLFLDDVDCASPAIQAKILHAVEQKWFFPVGGTVKVQIDTRIIAASNRDLLVDAKDGTFREDLYYRLSDLVITLPPLRERGRDIALLARAFLNEISLELSRVPPRLTPDAILLLSRQPWSGNVRELKSVMKRAALFAGETLDAEELAGILSSLKGGADGFGVPLTLDELTRQAVQQALVATGGKKMEAARLLDVEYGRFKRLLERYRL</sequence>
<gene>
    <name evidence="13" type="ORF">GPICK_03765</name>
</gene>
<evidence type="ECO:0000256" key="2">
    <source>
        <dbReference type="ARBA" id="ARBA00022741"/>
    </source>
</evidence>
<dbReference type="Pfam" id="PF00072">
    <property type="entry name" value="Response_reg"/>
    <property type="match status" value="1"/>
</dbReference>
<dbReference type="PANTHER" id="PTHR32071:SF95">
    <property type="entry name" value="DNA-BINDING TRANSCRIPTIONAL REGULATOR NTRC"/>
    <property type="match status" value="1"/>
</dbReference>
<dbReference type="Gene3D" id="1.10.8.60">
    <property type="match status" value="1"/>
</dbReference>
<keyword evidence="7" id="KW-0535">Nitrogen fixation</keyword>
<dbReference type="AlphaFoldDB" id="A0A0B5BDJ4"/>
<dbReference type="EMBL" id="CP009788">
    <property type="protein sequence ID" value="AJE02605.1"/>
    <property type="molecule type" value="Genomic_DNA"/>
</dbReference>
<dbReference type="Pfam" id="PF00158">
    <property type="entry name" value="Sigma54_activat"/>
    <property type="match status" value="1"/>
</dbReference>